<name>A0A813ELX2_POLGL</name>
<evidence type="ECO:0000256" key="2">
    <source>
        <dbReference type="ARBA" id="ARBA00013064"/>
    </source>
</evidence>
<keyword evidence="10" id="KW-1185">Reference proteome</keyword>
<dbReference type="InterPro" id="IPR020422">
    <property type="entry name" value="TYR_PHOSPHATASE_DUAL_dom"/>
</dbReference>
<keyword evidence="7" id="KW-0732">Signal</keyword>
<feature type="domain" description="Tyrosine specific protein phosphatases" evidence="8">
    <location>
        <begin position="165"/>
        <end position="220"/>
    </location>
</feature>
<feature type="compositionally biased region" description="Low complexity" evidence="5">
    <location>
        <begin position="269"/>
        <end position="284"/>
    </location>
</feature>
<evidence type="ECO:0000256" key="7">
    <source>
        <dbReference type="SAM" id="SignalP"/>
    </source>
</evidence>
<organism evidence="9 10">
    <name type="scientific">Polarella glacialis</name>
    <name type="common">Dinoflagellate</name>
    <dbReference type="NCBI Taxonomy" id="89957"/>
    <lineage>
        <taxon>Eukaryota</taxon>
        <taxon>Sar</taxon>
        <taxon>Alveolata</taxon>
        <taxon>Dinophyceae</taxon>
        <taxon>Suessiales</taxon>
        <taxon>Suessiaceae</taxon>
        <taxon>Polarella</taxon>
    </lineage>
</organism>
<keyword evidence="6" id="KW-0812">Transmembrane</keyword>
<evidence type="ECO:0000256" key="6">
    <source>
        <dbReference type="SAM" id="Phobius"/>
    </source>
</evidence>
<dbReference type="Pfam" id="PF00782">
    <property type="entry name" value="DSPc"/>
    <property type="match status" value="1"/>
</dbReference>
<dbReference type="PANTHER" id="PTHR10159">
    <property type="entry name" value="DUAL SPECIFICITY PROTEIN PHOSPHATASE"/>
    <property type="match status" value="1"/>
</dbReference>
<comment type="similarity">
    <text evidence="1">Belongs to the protein-tyrosine phosphatase family. Non-receptor class dual specificity subfamily.</text>
</comment>
<reference evidence="9" key="1">
    <citation type="submission" date="2021-02" db="EMBL/GenBank/DDBJ databases">
        <authorList>
            <person name="Dougan E. K."/>
            <person name="Rhodes N."/>
            <person name="Thang M."/>
            <person name="Chan C."/>
        </authorList>
    </citation>
    <scope>NUCLEOTIDE SEQUENCE</scope>
</reference>
<dbReference type="EMBL" id="CAJNNV010013023">
    <property type="protein sequence ID" value="CAE8601305.1"/>
    <property type="molecule type" value="Genomic_DNA"/>
</dbReference>
<feature type="signal peptide" evidence="7">
    <location>
        <begin position="1"/>
        <end position="19"/>
    </location>
</feature>
<dbReference type="GO" id="GO:0043409">
    <property type="term" value="P:negative regulation of MAPK cascade"/>
    <property type="evidence" value="ECO:0007669"/>
    <property type="project" value="TreeGrafter"/>
</dbReference>
<proteinExistence type="inferred from homology"/>
<dbReference type="PROSITE" id="PS50056">
    <property type="entry name" value="TYR_PHOSPHATASE_2"/>
    <property type="match status" value="1"/>
</dbReference>
<evidence type="ECO:0000313" key="10">
    <source>
        <dbReference type="Proteomes" id="UP000654075"/>
    </source>
</evidence>
<dbReference type="Gene3D" id="3.90.190.10">
    <property type="entry name" value="Protein tyrosine phosphatase superfamily"/>
    <property type="match status" value="1"/>
</dbReference>
<evidence type="ECO:0000256" key="1">
    <source>
        <dbReference type="ARBA" id="ARBA00008601"/>
    </source>
</evidence>
<dbReference type="GO" id="GO:0033550">
    <property type="term" value="F:MAP kinase tyrosine phosphatase activity"/>
    <property type="evidence" value="ECO:0007669"/>
    <property type="project" value="TreeGrafter"/>
</dbReference>
<gene>
    <name evidence="9" type="ORF">PGLA1383_LOCUS19599</name>
</gene>
<keyword evidence="4" id="KW-0904">Protein phosphatase</keyword>
<keyword evidence="6" id="KW-1133">Transmembrane helix</keyword>
<feature type="transmembrane region" description="Helical" evidence="6">
    <location>
        <begin position="328"/>
        <end position="347"/>
    </location>
</feature>
<sequence>MPAPCLLCGADSLLALAQGELRCCSACEPRARALPAEAVGALVELDSIKPAFSIWGRGRREDSGEAARKAVCVPQQPAEIAPCAAPGLFVGDLDDVQNVARLRELNIGFVLNLCPDNLTGHYADLPSRLAKEGIKQLTWPAQDYWNFDIITEVVEKGACDFIEFGLRSAGVLVNCWGGVNRSAAVAVAFLVLRRSVPLVDAVRKTMSRRGTVLTKQSFRFLLVKAAMAAGQPLLGSAEQEATELAAGSGMSGLVASNLTTTIVKKLHNNSSSNTNNYHNNSNLSATSDRGSGTGFAAAGELPLLEWECKDPVKRHQGKGARDNAKYGYLYAATWLCVGLLFYLVLFVSNCEARAPCIQCVKYYIDQEQVDPKSISDSNSYSAIDFAEWELSRCNAQDACRYQAVLTYLRPLVGN</sequence>
<keyword evidence="3" id="KW-0378">Hydrolase</keyword>
<dbReference type="GO" id="GO:0005737">
    <property type="term" value="C:cytoplasm"/>
    <property type="evidence" value="ECO:0007669"/>
    <property type="project" value="TreeGrafter"/>
</dbReference>
<dbReference type="SMART" id="SM00195">
    <property type="entry name" value="DSPc"/>
    <property type="match status" value="1"/>
</dbReference>
<evidence type="ECO:0000313" key="9">
    <source>
        <dbReference type="EMBL" id="CAE8601305.1"/>
    </source>
</evidence>
<accession>A0A813ELX2</accession>
<dbReference type="SUPFAM" id="SSF52799">
    <property type="entry name" value="(Phosphotyrosine protein) phosphatases II"/>
    <property type="match status" value="1"/>
</dbReference>
<protein>
    <recommendedName>
        <fullName evidence="2">protein-tyrosine-phosphatase</fullName>
        <ecNumber evidence="2">3.1.3.48</ecNumber>
    </recommendedName>
</protein>
<evidence type="ECO:0000256" key="5">
    <source>
        <dbReference type="SAM" id="MobiDB-lite"/>
    </source>
</evidence>
<dbReference type="PANTHER" id="PTHR10159:SF519">
    <property type="entry name" value="DUAL SPECIFICITY PROTEIN PHOSPHATASE MPK3"/>
    <property type="match status" value="1"/>
</dbReference>
<dbReference type="EC" id="3.1.3.48" evidence="2"/>
<comment type="caution">
    <text evidence="9">The sequence shown here is derived from an EMBL/GenBank/DDBJ whole genome shotgun (WGS) entry which is preliminary data.</text>
</comment>
<evidence type="ECO:0000256" key="4">
    <source>
        <dbReference type="ARBA" id="ARBA00022912"/>
    </source>
</evidence>
<evidence type="ECO:0000256" key="3">
    <source>
        <dbReference type="ARBA" id="ARBA00022801"/>
    </source>
</evidence>
<dbReference type="Proteomes" id="UP000654075">
    <property type="component" value="Unassembled WGS sequence"/>
</dbReference>
<dbReference type="CDD" id="cd14498">
    <property type="entry name" value="DSP"/>
    <property type="match status" value="1"/>
</dbReference>
<dbReference type="InterPro" id="IPR029021">
    <property type="entry name" value="Prot-tyrosine_phosphatase-like"/>
</dbReference>
<dbReference type="AlphaFoldDB" id="A0A813ELX2"/>
<evidence type="ECO:0000259" key="8">
    <source>
        <dbReference type="PROSITE" id="PS50056"/>
    </source>
</evidence>
<feature type="chain" id="PRO_5032952882" description="protein-tyrosine-phosphatase" evidence="7">
    <location>
        <begin position="20"/>
        <end position="414"/>
    </location>
</feature>
<dbReference type="GO" id="GO:0008330">
    <property type="term" value="F:protein tyrosine/threonine phosphatase activity"/>
    <property type="evidence" value="ECO:0007669"/>
    <property type="project" value="TreeGrafter"/>
</dbReference>
<dbReference type="InterPro" id="IPR000387">
    <property type="entry name" value="Tyr_Pase_dom"/>
</dbReference>
<feature type="region of interest" description="Disordered" evidence="5">
    <location>
        <begin position="269"/>
        <end position="291"/>
    </location>
</feature>
<dbReference type="InterPro" id="IPR000340">
    <property type="entry name" value="Dual-sp_phosphatase_cat-dom"/>
</dbReference>
<keyword evidence="6" id="KW-0472">Membrane</keyword>
<dbReference type="GO" id="GO:0017017">
    <property type="term" value="F:MAP kinase tyrosine/serine/threonine phosphatase activity"/>
    <property type="evidence" value="ECO:0007669"/>
    <property type="project" value="TreeGrafter"/>
</dbReference>